<organism evidence="1 2">
    <name type="scientific">Candidatus Nitrosarchaeum limnium BG20</name>
    <dbReference type="NCBI Taxonomy" id="859192"/>
    <lineage>
        <taxon>Archaea</taxon>
        <taxon>Nitrososphaerota</taxon>
        <taxon>Nitrososphaeria</taxon>
        <taxon>Nitrosopumilales</taxon>
        <taxon>Nitrosopumilaceae</taxon>
        <taxon>Nitrosarchaeum</taxon>
    </lineage>
</organism>
<name>S2EXB2_9ARCH</name>
<sequence>MIAFRSSEPLVFASKVKLNLLGFMFQLNVMRNYAKCICI</sequence>
<comment type="caution">
    <text evidence="1">The sequence shown here is derived from an EMBL/GenBank/DDBJ whole genome shotgun (WGS) entry which is preliminary data.</text>
</comment>
<gene>
    <name evidence="1" type="ORF">BG20_I0974</name>
</gene>
<reference evidence="1 2" key="1">
    <citation type="journal article" date="2012" name="J. Bacteriol.">
        <title>Genome Sequence of "Candidatus Nitrosoarchaeum limnia" BG20, a Low-Salinity Ammonia-Oxidizing Archaeon from the San Francisco Bay Estuary.</title>
        <authorList>
            <person name="Mosier A.C."/>
            <person name="Allen E.E."/>
            <person name="Kim M."/>
            <person name="Ferriera S."/>
            <person name="Francis C.A."/>
        </authorList>
    </citation>
    <scope>NUCLEOTIDE SEQUENCE [LARGE SCALE GENOMIC DNA]</scope>
    <source>
        <strain evidence="1 2">BG20</strain>
    </source>
</reference>
<protein>
    <submittedName>
        <fullName evidence="1">Uncharacterized protein</fullName>
    </submittedName>
</protein>
<evidence type="ECO:0000313" key="2">
    <source>
        <dbReference type="Proteomes" id="UP000014065"/>
    </source>
</evidence>
<accession>S2EXB2</accession>
<keyword evidence="2" id="KW-1185">Reference proteome</keyword>
<dbReference type="EMBL" id="AHJG01000009">
    <property type="protein sequence ID" value="EPA06839.1"/>
    <property type="molecule type" value="Genomic_DNA"/>
</dbReference>
<dbReference type="Proteomes" id="UP000014065">
    <property type="component" value="Unassembled WGS sequence"/>
</dbReference>
<dbReference type="AlphaFoldDB" id="S2EXB2"/>
<evidence type="ECO:0000313" key="1">
    <source>
        <dbReference type="EMBL" id="EPA06839.1"/>
    </source>
</evidence>
<proteinExistence type="predicted"/>